<dbReference type="PANTHER" id="PTHR11439:SF467">
    <property type="entry name" value="INTEGRASE CATALYTIC DOMAIN-CONTAINING PROTEIN"/>
    <property type="match status" value="1"/>
</dbReference>
<dbReference type="HOGENOM" id="CLU_467422_0_0_1"/>
<dbReference type="InterPro" id="IPR016177">
    <property type="entry name" value="DNA-bd_dom_sf"/>
</dbReference>
<organism evidence="2 3">
    <name type="scientific">Strigamia maritima</name>
    <name type="common">European centipede</name>
    <name type="synonym">Geophilus maritimus</name>
    <dbReference type="NCBI Taxonomy" id="126957"/>
    <lineage>
        <taxon>Eukaryota</taxon>
        <taxon>Metazoa</taxon>
        <taxon>Ecdysozoa</taxon>
        <taxon>Arthropoda</taxon>
        <taxon>Myriapoda</taxon>
        <taxon>Chilopoda</taxon>
        <taxon>Pleurostigmophora</taxon>
        <taxon>Geophilomorpha</taxon>
        <taxon>Linotaeniidae</taxon>
        <taxon>Strigamia</taxon>
    </lineage>
</organism>
<evidence type="ECO:0000259" key="1">
    <source>
        <dbReference type="Pfam" id="PF01429"/>
    </source>
</evidence>
<dbReference type="AlphaFoldDB" id="T1IGT7"/>
<accession>T1IGT7</accession>
<feature type="domain" description="MBD" evidence="1">
    <location>
        <begin position="349"/>
        <end position="401"/>
    </location>
</feature>
<dbReference type="EMBL" id="AFFK01012815">
    <property type="status" value="NOT_ANNOTATED_CDS"/>
    <property type="molecule type" value="Genomic_DNA"/>
</dbReference>
<name>T1IGT7_STRMM</name>
<dbReference type="SUPFAM" id="SSF54171">
    <property type="entry name" value="DNA-binding domain"/>
    <property type="match status" value="1"/>
</dbReference>
<dbReference type="EnsemblMetazoa" id="SMAR000037-RA">
    <property type="protein sequence ID" value="SMAR000037-PA"/>
    <property type="gene ID" value="SMAR000037"/>
</dbReference>
<dbReference type="eggNOG" id="KOG0017">
    <property type="taxonomic scope" value="Eukaryota"/>
</dbReference>
<protein>
    <recommendedName>
        <fullName evidence="1">MBD domain-containing protein</fullName>
    </recommendedName>
</protein>
<sequence length="584" mass="66881">KTKDEVLRKITENFEVVDLGPIKSLLGVEFLDVEGHTLMSQAPYIEKLDKKYAVQVGTILEKRKLREVNSFPYRSLIGSLLFLASRTRPDIAYSVIALSQYSGCHSRANVSSLLQVLQYVINTSEYTIDLSACKSDELWAYSDASWASCEETSLSFGGYILLLGSVPILWQCRKQTKIATSTMKSECVTMVDCIKESYWISCIFENCEIFNGVSIPTVYVDASAAIQFTQNEVENSKTKHIRVKYHWLREWYCDHLFKLCKISGLMNVADVFTKWLPDERIRYLCSHIFICYQSTGRRELGLQQPDNVEPDDQDNEDFEDAECLPINELKRTVNFPWKLIGGSSIYSHWRREEHLRQDGSGRIDVYYYPAPKIRLRSMKDVNAYCTQAGIPYDYRRFNFTPIENHANLDYVPQVHFTRVEPRSYAKAMKSADAKHRTTEDDNHLRKPRRMLLYNGAHTTKHVKALLQVLQYIVNTSDYRIELTLCTSECLWAYSDASWASDAATSLSFGGFIVYVGGVPIGWSCHKQTIVACSTMETEVVALVDCVQEVYWLVNRWHCFTVPEAVASCSYESVTSQLTTGIMQL</sequence>
<reference evidence="3" key="1">
    <citation type="submission" date="2011-05" db="EMBL/GenBank/DDBJ databases">
        <authorList>
            <person name="Richards S.R."/>
            <person name="Qu J."/>
            <person name="Jiang H."/>
            <person name="Jhangiani S.N."/>
            <person name="Agravi P."/>
            <person name="Goodspeed R."/>
            <person name="Gross S."/>
            <person name="Mandapat C."/>
            <person name="Jackson L."/>
            <person name="Mathew T."/>
            <person name="Pu L."/>
            <person name="Thornton R."/>
            <person name="Saada N."/>
            <person name="Wilczek-Boney K.B."/>
            <person name="Lee S."/>
            <person name="Kovar C."/>
            <person name="Wu Y."/>
            <person name="Scherer S.E."/>
            <person name="Worley K.C."/>
            <person name="Muzny D.M."/>
            <person name="Gibbs R."/>
        </authorList>
    </citation>
    <scope>NUCLEOTIDE SEQUENCE</scope>
    <source>
        <strain evidence="3">Brora</strain>
    </source>
</reference>
<dbReference type="STRING" id="126957.T1IGT7"/>
<proteinExistence type="predicted"/>
<dbReference type="GO" id="GO:0003677">
    <property type="term" value="F:DNA binding"/>
    <property type="evidence" value="ECO:0007669"/>
    <property type="project" value="InterPro"/>
</dbReference>
<dbReference type="Proteomes" id="UP000014500">
    <property type="component" value="Unassembled WGS sequence"/>
</dbReference>
<dbReference type="PANTHER" id="PTHR11439">
    <property type="entry name" value="GAG-POL-RELATED RETROTRANSPOSON"/>
    <property type="match status" value="1"/>
</dbReference>
<reference evidence="2" key="2">
    <citation type="submission" date="2015-02" db="UniProtKB">
        <authorList>
            <consortium name="EnsemblMetazoa"/>
        </authorList>
    </citation>
    <scope>IDENTIFICATION</scope>
</reference>
<evidence type="ECO:0000313" key="2">
    <source>
        <dbReference type="EnsemblMetazoa" id="SMAR000037-PA"/>
    </source>
</evidence>
<dbReference type="CDD" id="cd09272">
    <property type="entry name" value="RNase_HI_RT_Ty1"/>
    <property type="match status" value="2"/>
</dbReference>
<dbReference type="Gene3D" id="3.30.890.10">
    <property type="entry name" value="Methyl-cpg-binding Protein 2, Chain A"/>
    <property type="match status" value="1"/>
</dbReference>
<dbReference type="Pfam" id="PF01429">
    <property type="entry name" value="MBD"/>
    <property type="match status" value="1"/>
</dbReference>
<keyword evidence="3" id="KW-1185">Reference proteome</keyword>
<dbReference type="InterPro" id="IPR001739">
    <property type="entry name" value="Methyl_CpG_DNA-bd"/>
</dbReference>
<evidence type="ECO:0000313" key="3">
    <source>
        <dbReference type="Proteomes" id="UP000014500"/>
    </source>
</evidence>